<dbReference type="InterPro" id="IPR007881">
    <property type="entry name" value="UNC-50"/>
</dbReference>
<dbReference type="PANTHER" id="PTHR12841">
    <property type="entry name" value="PROTEIN UNC-50 HOMOLOG"/>
    <property type="match status" value="1"/>
</dbReference>
<dbReference type="GeneID" id="94434520"/>
<comment type="caution">
    <text evidence="7">The sequence shown here is derived from an EMBL/GenBank/DDBJ whole genome shotgun (WGS) entry which is preliminary data.</text>
</comment>
<evidence type="ECO:0000256" key="2">
    <source>
        <dbReference type="ARBA" id="ARBA00006293"/>
    </source>
</evidence>
<dbReference type="OrthoDB" id="10027013at2759"/>
<dbReference type="Pfam" id="PF05216">
    <property type="entry name" value="UNC-50"/>
    <property type="match status" value="1"/>
</dbReference>
<keyword evidence="4 6" id="KW-1133">Transmembrane helix</keyword>
<dbReference type="AlphaFoldDB" id="A0A2C6J6H8"/>
<sequence length="327" mass="35551">MLPTYHRGGCPCFPSLVPPATFTSFLSSFCHRLAHFSLMDLQFSFAQFSLLVFSPRKVYEFANIRKKQKNYYARDDPGFLLLLLVFFLATGLAYGFAFSRTTIGCLLTAFAPATYLLLSALLIPPVVFLCLHYWAAEAEPATRRGSHRLAQAEPARVLRQKPAGPPELFFCFDVHWNASFVYLLVGLVVQFFVFPVFDVLPAPLACLLGNFLQVVAVTSYCYITALGYTSLSFTESPLPFFAPAAIFLMASLVATALSFNFADVCLHFLLYFERQVLPPQAADSSTAATPSSGSEPAIAVPALNRNGGIAVADVVTSAPGSVSFGGG</sequence>
<comment type="subcellular location">
    <subcellularLocation>
        <location evidence="1">Membrane</location>
        <topology evidence="1">Multi-pass membrane protein</topology>
    </subcellularLocation>
</comment>
<evidence type="ECO:0000256" key="5">
    <source>
        <dbReference type="ARBA" id="ARBA00023136"/>
    </source>
</evidence>
<dbReference type="RefSeq" id="XP_067916715.1">
    <property type="nucleotide sequence ID" value="XM_068071309.1"/>
</dbReference>
<organism evidence="7 8">
    <name type="scientific">Cystoisospora suis</name>
    <dbReference type="NCBI Taxonomy" id="483139"/>
    <lineage>
        <taxon>Eukaryota</taxon>
        <taxon>Sar</taxon>
        <taxon>Alveolata</taxon>
        <taxon>Apicomplexa</taxon>
        <taxon>Conoidasida</taxon>
        <taxon>Coccidia</taxon>
        <taxon>Eucoccidiorida</taxon>
        <taxon>Eimeriorina</taxon>
        <taxon>Sarcocystidae</taxon>
        <taxon>Cystoisospora</taxon>
    </lineage>
</organism>
<reference evidence="7 8" key="1">
    <citation type="journal article" date="2017" name="Int. J. Parasitol.">
        <title>The genome of the protozoan parasite Cystoisospora suis and a reverse vaccinology approach to identify vaccine candidates.</title>
        <authorList>
            <person name="Palmieri N."/>
            <person name="Shrestha A."/>
            <person name="Ruttkowski B."/>
            <person name="Beck T."/>
            <person name="Vogl C."/>
            <person name="Tomley F."/>
            <person name="Blake D.P."/>
            <person name="Joachim A."/>
        </authorList>
    </citation>
    <scope>NUCLEOTIDE SEQUENCE [LARGE SCALE GENOMIC DNA]</scope>
    <source>
        <strain evidence="7 8">Wien I</strain>
    </source>
</reference>
<dbReference type="EMBL" id="MIGC01010105">
    <property type="protein sequence ID" value="PHJ14981.1"/>
    <property type="molecule type" value="Genomic_DNA"/>
</dbReference>
<protein>
    <submittedName>
        <fullName evidence="7">Unc-50 family protein</fullName>
    </submittedName>
</protein>
<dbReference type="Proteomes" id="UP000221165">
    <property type="component" value="Unassembled WGS sequence"/>
</dbReference>
<evidence type="ECO:0000256" key="4">
    <source>
        <dbReference type="ARBA" id="ARBA00022989"/>
    </source>
</evidence>
<gene>
    <name evidence="7" type="ORF">CSUI_011208</name>
</gene>
<keyword evidence="3 6" id="KW-0812">Transmembrane</keyword>
<feature type="transmembrane region" description="Helical" evidence="6">
    <location>
        <begin position="240"/>
        <end position="262"/>
    </location>
</feature>
<accession>A0A2C6J6H8</accession>
<dbReference type="VEuPathDB" id="ToxoDB:CSUI_011208"/>
<feature type="transmembrane region" description="Helical" evidence="6">
    <location>
        <begin position="109"/>
        <end position="135"/>
    </location>
</feature>
<keyword evidence="8" id="KW-1185">Reference proteome</keyword>
<proteinExistence type="inferred from homology"/>
<keyword evidence="5 6" id="KW-0472">Membrane</keyword>
<feature type="transmembrane region" description="Helical" evidence="6">
    <location>
        <begin position="207"/>
        <end position="228"/>
    </location>
</feature>
<feature type="transmembrane region" description="Helical" evidence="6">
    <location>
        <begin position="79"/>
        <end position="97"/>
    </location>
</feature>
<evidence type="ECO:0000256" key="6">
    <source>
        <dbReference type="SAM" id="Phobius"/>
    </source>
</evidence>
<name>A0A2C6J6H8_9APIC</name>
<dbReference type="GO" id="GO:0000139">
    <property type="term" value="C:Golgi membrane"/>
    <property type="evidence" value="ECO:0007669"/>
    <property type="project" value="TreeGrafter"/>
</dbReference>
<evidence type="ECO:0000256" key="1">
    <source>
        <dbReference type="ARBA" id="ARBA00004141"/>
    </source>
</evidence>
<comment type="similarity">
    <text evidence="2">Belongs to the unc-50 family.</text>
</comment>
<evidence type="ECO:0000313" key="8">
    <source>
        <dbReference type="Proteomes" id="UP000221165"/>
    </source>
</evidence>
<evidence type="ECO:0000256" key="3">
    <source>
        <dbReference type="ARBA" id="ARBA00022692"/>
    </source>
</evidence>
<dbReference type="PANTHER" id="PTHR12841:SF6">
    <property type="entry name" value="PROTEIN UNC-50 HOMOLOG"/>
    <property type="match status" value="1"/>
</dbReference>
<feature type="transmembrane region" description="Helical" evidence="6">
    <location>
        <begin position="180"/>
        <end position="200"/>
    </location>
</feature>
<evidence type="ECO:0000313" key="7">
    <source>
        <dbReference type="EMBL" id="PHJ14981.1"/>
    </source>
</evidence>